<dbReference type="Pfam" id="PF00685">
    <property type="entry name" value="Sulfotransfer_1"/>
    <property type="match status" value="1"/>
</dbReference>
<proteinExistence type="predicted"/>
<gene>
    <name evidence="2" type="primary">SULT1C4_4</name>
    <name evidence="2" type="ORF">NPIL_45391</name>
</gene>
<dbReference type="Proteomes" id="UP000887013">
    <property type="component" value="Unassembled WGS sequence"/>
</dbReference>
<name>A0A8X6TU44_NEPPI</name>
<protein>
    <submittedName>
        <fullName evidence="2">Sulfotransferase 1C4</fullName>
    </submittedName>
</protein>
<evidence type="ECO:0000313" key="3">
    <source>
        <dbReference type="Proteomes" id="UP000887013"/>
    </source>
</evidence>
<evidence type="ECO:0000259" key="1">
    <source>
        <dbReference type="Pfam" id="PF00685"/>
    </source>
</evidence>
<organism evidence="2 3">
    <name type="scientific">Nephila pilipes</name>
    <name type="common">Giant wood spider</name>
    <name type="synonym">Nephila maculata</name>
    <dbReference type="NCBI Taxonomy" id="299642"/>
    <lineage>
        <taxon>Eukaryota</taxon>
        <taxon>Metazoa</taxon>
        <taxon>Ecdysozoa</taxon>
        <taxon>Arthropoda</taxon>
        <taxon>Chelicerata</taxon>
        <taxon>Arachnida</taxon>
        <taxon>Araneae</taxon>
        <taxon>Araneomorphae</taxon>
        <taxon>Entelegynae</taxon>
        <taxon>Araneoidea</taxon>
        <taxon>Nephilidae</taxon>
        <taxon>Nephila</taxon>
    </lineage>
</organism>
<comment type="caution">
    <text evidence="2">The sequence shown here is derived from an EMBL/GenBank/DDBJ whole genome shotgun (WGS) entry which is preliminary data.</text>
</comment>
<sequence>MRQNHIFKALVVRFPEHIACRAEETIAWNPINNILKYSSFEFMRALEKEEDFVKYLQRSTGGQGEDGGRQPQMMRKGKVGDWRNYFTPEQSRRMDDRFHSKTRGTLLENIWTEEMAYTHDSN</sequence>
<dbReference type="GO" id="GO:0008146">
    <property type="term" value="F:sulfotransferase activity"/>
    <property type="evidence" value="ECO:0007669"/>
    <property type="project" value="InterPro"/>
</dbReference>
<dbReference type="InterPro" id="IPR000863">
    <property type="entry name" value="Sulfotransferase_dom"/>
</dbReference>
<evidence type="ECO:0000313" key="2">
    <source>
        <dbReference type="EMBL" id="GFT44270.1"/>
    </source>
</evidence>
<reference evidence="2" key="1">
    <citation type="submission" date="2020-08" db="EMBL/GenBank/DDBJ databases">
        <title>Multicomponent nature underlies the extraordinary mechanical properties of spider dragline silk.</title>
        <authorList>
            <person name="Kono N."/>
            <person name="Nakamura H."/>
            <person name="Mori M."/>
            <person name="Yoshida Y."/>
            <person name="Ohtoshi R."/>
            <person name="Malay A.D."/>
            <person name="Moran D.A.P."/>
            <person name="Tomita M."/>
            <person name="Numata K."/>
            <person name="Arakawa K."/>
        </authorList>
    </citation>
    <scope>NUCLEOTIDE SEQUENCE</scope>
</reference>
<dbReference type="OrthoDB" id="6433460at2759"/>
<accession>A0A8X6TU44</accession>
<feature type="domain" description="Sulfotransferase" evidence="1">
    <location>
        <begin position="30"/>
        <end position="105"/>
    </location>
</feature>
<dbReference type="InterPro" id="IPR027417">
    <property type="entry name" value="P-loop_NTPase"/>
</dbReference>
<dbReference type="Gene3D" id="3.40.50.300">
    <property type="entry name" value="P-loop containing nucleotide triphosphate hydrolases"/>
    <property type="match status" value="1"/>
</dbReference>
<dbReference type="SUPFAM" id="SSF52540">
    <property type="entry name" value="P-loop containing nucleoside triphosphate hydrolases"/>
    <property type="match status" value="1"/>
</dbReference>
<keyword evidence="3" id="KW-1185">Reference proteome</keyword>
<dbReference type="EMBL" id="BMAW01110668">
    <property type="protein sequence ID" value="GFT44270.1"/>
    <property type="molecule type" value="Genomic_DNA"/>
</dbReference>
<dbReference type="AlphaFoldDB" id="A0A8X6TU44"/>